<comment type="caution">
    <text evidence="3">The sequence shown here is derived from an EMBL/GenBank/DDBJ whole genome shotgun (WGS) entry which is preliminary data.</text>
</comment>
<feature type="compositionally biased region" description="Low complexity" evidence="2">
    <location>
        <begin position="1"/>
        <end position="44"/>
    </location>
</feature>
<sequence>MSTSRTTPSSRSRNTSTHPTTSHAPTPTSTSTTPTTMFTPRSNTGPIVIMNHPPITTTRIQTQPLPPNFVYISRTPSRPILNPPSHPSQQHRSRFEPPQSNSQEEYDPYADLPNLVPSTPPTETERESVQLLRLLQLLQRIQRLEDEEREYREQVDGFRRALGEVERIVAGVERNIGGEEGEEEEEVQVVQDVLGPWRDMGNPFMRGGSSVRVLEIGADGEVRFPGMEERDGRTSRLGMSFMGAGRVPFEAVDSDGEMIGIPMHSSMFGRGMYDDHVEVEESEDGIDMDHFNTAMSALRLIYQNRRNHGHVRGHFDEDEDEDDADRDWSVEGRREVVASRNGAPLFFEDGYASVLENW</sequence>
<organism evidence="3 4">
    <name type="scientific">Rhizoclosmatium globosum</name>
    <dbReference type="NCBI Taxonomy" id="329046"/>
    <lineage>
        <taxon>Eukaryota</taxon>
        <taxon>Fungi</taxon>
        <taxon>Fungi incertae sedis</taxon>
        <taxon>Chytridiomycota</taxon>
        <taxon>Chytridiomycota incertae sedis</taxon>
        <taxon>Chytridiomycetes</taxon>
        <taxon>Chytridiales</taxon>
        <taxon>Chytriomycetaceae</taxon>
        <taxon>Rhizoclosmatium</taxon>
    </lineage>
</organism>
<feature type="compositionally biased region" description="Low complexity" evidence="2">
    <location>
        <begin position="53"/>
        <end position="63"/>
    </location>
</feature>
<accession>A0A1Y2BSY3</accession>
<proteinExistence type="predicted"/>
<dbReference type="EMBL" id="MCGO01000051">
    <property type="protein sequence ID" value="ORY37235.1"/>
    <property type="molecule type" value="Genomic_DNA"/>
</dbReference>
<keyword evidence="4" id="KW-1185">Reference proteome</keyword>
<dbReference type="OrthoDB" id="2154349at2759"/>
<protein>
    <submittedName>
        <fullName evidence="3">Uncharacterized protein</fullName>
    </submittedName>
</protein>
<dbReference type="Proteomes" id="UP000193642">
    <property type="component" value="Unassembled WGS sequence"/>
</dbReference>
<reference evidence="3 4" key="1">
    <citation type="submission" date="2016-07" db="EMBL/GenBank/DDBJ databases">
        <title>Pervasive Adenine N6-methylation of Active Genes in Fungi.</title>
        <authorList>
            <consortium name="DOE Joint Genome Institute"/>
            <person name="Mondo S.J."/>
            <person name="Dannebaum R.O."/>
            <person name="Kuo R.C."/>
            <person name="Labutti K."/>
            <person name="Haridas S."/>
            <person name="Kuo A."/>
            <person name="Salamov A."/>
            <person name="Ahrendt S.R."/>
            <person name="Lipzen A."/>
            <person name="Sullivan W."/>
            <person name="Andreopoulos W.B."/>
            <person name="Clum A."/>
            <person name="Lindquist E."/>
            <person name="Daum C."/>
            <person name="Ramamoorthy G.K."/>
            <person name="Gryganskyi A."/>
            <person name="Culley D."/>
            <person name="Magnuson J.K."/>
            <person name="James T.Y."/>
            <person name="O'Malley M.A."/>
            <person name="Stajich J.E."/>
            <person name="Spatafora J.W."/>
            <person name="Visel A."/>
            <person name="Grigoriev I.V."/>
        </authorList>
    </citation>
    <scope>NUCLEOTIDE SEQUENCE [LARGE SCALE GENOMIC DNA]</scope>
    <source>
        <strain evidence="3 4">JEL800</strain>
    </source>
</reference>
<name>A0A1Y2BSY3_9FUNG</name>
<evidence type="ECO:0000256" key="2">
    <source>
        <dbReference type="SAM" id="MobiDB-lite"/>
    </source>
</evidence>
<gene>
    <name evidence="3" type="ORF">BCR33DRAFT_466317</name>
</gene>
<feature type="coiled-coil region" evidence="1">
    <location>
        <begin position="134"/>
        <end position="161"/>
    </location>
</feature>
<evidence type="ECO:0000256" key="1">
    <source>
        <dbReference type="SAM" id="Coils"/>
    </source>
</evidence>
<keyword evidence="1" id="KW-0175">Coiled coil</keyword>
<feature type="region of interest" description="Disordered" evidence="2">
    <location>
        <begin position="1"/>
        <end position="125"/>
    </location>
</feature>
<evidence type="ECO:0000313" key="3">
    <source>
        <dbReference type="EMBL" id="ORY37235.1"/>
    </source>
</evidence>
<evidence type="ECO:0000313" key="4">
    <source>
        <dbReference type="Proteomes" id="UP000193642"/>
    </source>
</evidence>
<dbReference type="AlphaFoldDB" id="A0A1Y2BSY3"/>